<accession>A0A3R9PNU1</accession>
<dbReference type="InterPro" id="IPR032693">
    <property type="entry name" value="YtkA-like_dom"/>
</dbReference>
<dbReference type="PROSITE" id="PS51257">
    <property type="entry name" value="PROKAR_LIPOPROTEIN"/>
    <property type="match status" value="1"/>
</dbReference>
<protein>
    <recommendedName>
        <fullName evidence="2">YtkA-like domain-containing protein</fullName>
    </recommendedName>
</protein>
<sequence length="257" mass="28660">MKIKEGGFIVNLTKTSYRMVAASLFLLSACGEADEEKQTGESSLEPIEVEIDMAESAEVEKEIEIGAKVTQADEPVEDADEVLFEIWKEGAKESSEEILAEENENGVYSISESFADEAVFNVTAHVTARDMHQMPTEQITIGNPDDEDNQEEHVGHADTSSISAELQSKAEITAGEENDLSFQISNNGEPLTNARVRYEIWKTGEDTRTWEETEEETDSVYTGSHTFDSTGEYKVIVHVENDEDLHEHVEKTMSVEE</sequence>
<gene>
    <name evidence="3" type="ORF">D7Z54_03660</name>
</gene>
<dbReference type="Proteomes" id="UP000275076">
    <property type="component" value="Unassembled WGS sequence"/>
</dbReference>
<name>A0A3R9PNU1_9BACI</name>
<feature type="domain" description="YtkA-like" evidence="2">
    <location>
        <begin position="44"/>
        <end position="124"/>
    </location>
</feature>
<dbReference type="AlphaFoldDB" id="A0A3R9PNU1"/>
<reference evidence="3 4" key="1">
    <citation type="submission" date="2018-10" db="EMBL/GenBank/DDBJ databases">
        <title>Draft genome sequence of Bacillus salarius IM0101, isolated from a hypersaline soil in Inner Mongolia, China.</title>
        <authorList>
            <person name="Yamprayoonswat W."/>
            <person name="Boonvisut S."/>
            <person name="Jumpathong W."/>
            <person name="Sittihan S."/>
            <person name="Ruangsuj P."/>
            <person name="Wanthongcharoen S."/>
            <person name="Thongpramul N."/>
            <person name="Pimmason S."/>
            <person name="Yu B."/>
            <person name="Yasawong M."/>
        </authorList>
    </citation>
    <scope>NUCLEOTIDE SEQUENCE [LARGE SCALE GENOMIC DNA]</scope>
    <source>
        <strain evidence="3 4">IM0101</strain>
    </source>
</reference>
<comment type="caution">
    <text evidence="3">The sequence shown here is derived from an EMBL/GenBank/DDBJ whole genome shotgun (WGS) entry which is preliminary data.</text>
</comment>
<keyword evidence="4" id="KW-1185">Reference proteome</keyword>
<organism evidence="3 4">
    <name type="scientific">Salibacterium salarium</name>
    <dbReference type="NCBI Taxonomy" id="284579"/>
    <lineage>
        <taxon>Bacteria</taxon>
        <taxon>Bacillati</taxon>
        <taxon>Bacillota</taxon>
        <taxon>Bacilli</taxon>
        <taxon>Bacillales</taxon>
        <taxon>Bacillaceae</taxon>
    </lineage>
</organism>
<proteinExistence type="predicted"/>
<evidence type="ECO:0000313" key="4">
    <source>
        <dbReference type="Proteomes" id="UP000275076"/>
    </source>
</evidence>
<feature type="domain" description="YtkA-like" evidence="2">
    <location>
        <begin position="160"/>
        <end position="238"/>
    </location>
</feature>
<feature type="region of interest" description="Disordered" evidence="1">
    <location>
        <begin position="138"/>
        <end position="162"/>
    </location>
</feature>
<evidence type="ECO:0000259" key="2">
    <source>
        <dbReference type="Pfam" id="PF13115"/>
    </source>
</evidence>
<evidence type="ECO:0000313" key="3">
    <source>
        <dbReference type="EMBL" id="RSL34935.1"/>
    </source>
</evidence>
<dbReference type="OrthoDB" id="2679563at2"/>
<evidence type="ECO:0000256" key="1">
    <source>
        <dbReference type="SAM" id="MobiDB-lite"/>
    </source>
</evidence>
<dbReference type="EMBL" id="RBVX01000002">
    <property type="protein sequence ID" value="RSL34935.1"/>
    <property type="molecule type" value="Genomic_DNA"/>
</dbReference>
<dbReference type="Pfam" id="PF13115">
    <property type="entry name" value="YtkA"/>
    <property type="match status" value="2"/>
</dbReference>